<accession>A0A1T5BMS4</accession>
<dbReference type="GO" id="GO:0016780">
    <property type="term" value="F:phosphotransferase activity, for other substituted phosphate groups"/>
    <property type="evidence" value="ECO:0007669"/>
    <property type="project" value="TreeGrafter"/>
</dbReference>
<dbReference type="Proteomes" id="UP000190150">
    <property type="component" value="Unassembled WGS sequence"/>
</dbReference>
<sequence>MDTKRIFDILLASFGLIVLSPVFVVIAILILLDSNGGIFYRQIRVGKNVEDFPLLKFRTMYVHQTDQQLLTIGNHDTRITKIGYWLRKYKLDELPQLLNILKGHMSFVGPRPEVRKYVNLYNEEQIRVLSVKPGITDWASIEFSDECELLAKSNDPEHFYIEEIIPLKITQNLKYINNHDLWIDLKIIFLTLRKIAIG</sequence>
<keyword evidence="4" id="KW-0808">Transferase</keyword>
<evidence type="ECO:0000259" key="3">
    <source>
        <dbReference type="Pfam" id="PF02397"/>
    </source>
</evidence>
<feature type="transmembrane region" description="Helical" evidence="2">
    <location>
        <begin position="6"/>
        <end position="32"/>
    </location>
</feature>
<dbReference type="OrthoDB" id="9808602at2"/>
<feature type="domain" description="Bacterial sugar transferase" evidence="3">
    <location>
        <begin position="4"/>
        <end position="195"/>
    </location>
</feature>
<dbReference type="Pfam" id="PF02397">
    <property type="entry name" value="Bac_transf"/>
    <property type="match status" value="1"/>
</dbReference>
<evidence type="ECO:0000256" key="1">
    <source>
        <dbReference type="ARBA" id="ARBA00006464"/>
    </source>
</evidence>
<dbReference type="RefSeq" id="WP_079641392.1">
    <property type="nucleotide sequence ID" value="NZ_FUZF01000002.1"/>
</dbReference>
<protein>
    <submittedName>
        <fullName evidence="4">Sugar transferase involved in LPS biosynthesis (Colanic, teichoic acid)</fullName>
    </submittedName>
</protein>
<keyword evidence="2" id="KW-0472">Membrane</keyword>
<proteinExistence type="inferred from homology"/>
<dbReference type="AlphaFoldDB" id="A0A1T5BMS4"/>
<dbReference type="STRING" id="1513896.SAMN05660841_00788"/>
<dbReference type="PANTHER" id="PTHR30576">
    <property type="entry name" value="COLANIC BIOSYNTHESIS UDP-GLUCOSE LIPID CARRIER TRANSFERASE"/>
    <property type="match status" value="1"/>
</dbReference>
<evidence type="ECO:0000313" key="5">
    <source>
        <dbReference type="Proteomes" id="UP000190150"/>
    </source>
</evidence>
<gene>
    <name evidence="4" type="ORF">SAMN05660841_00788</name>
</gene>
<dbReference type="PANTHER" id="PTHR30576:SF20">
    <property type="entry name" value="QUINOVOSAMINEPHOSPHOTRANSFERAE-RELATED"/>
    <property type="match status" value="1"/>
</dbReference>
<dbReference type="EMBL" id="FUZF01000002">
    <property type="protein sequence ID" value="SKB48163.1"/>
    <property type="molecule type" value="Genomic_DNA"/>
</dbReference>
<evidence type="ECO:0000256" key="2">
    <source>
        <dbReference type="SAM" id="Phobius"/>
    </source>
</evidence>
<comment type="similarity">
    <text evidence="1">Belongs to the bacterial sugar transferase family.</text>
</comment>
<dbReference type="InterPro" id="IPR003362">
    <property type="entry name" value="Bact_transf"/>
</dbReference>
<reference evidence="5" key="1">
    <citation type="submission" date="2017-02" db="EMBL/GenBank/DDBJ databases">
        <authorList>
            <person name="Varghese N."/>
            <person name="Submissions S."/>
        </authorList>
    </citation>
    <scope>NUCLEOTIDE SEQUENCE [LARGE SCALE GENOMIC DNA]</scope>
    <source>
        <strain evidence="5">DSM 24091</strain>
    </source>
</reference>
<keyword evidence="2" id="KW-0812">Transmembrane</keyword>
<name>A0A1T5BMS4_9SPHI</name>
<keyword evidence="5" id="KW-1185">Reference proteome</keyword>
<organism evidence="4 5">
    <name type="scientific">Sphingobacterium nematocida</name>
    <dbReference type="NCBI Taxonomy" id="1513896"/>
    <lineage>
        <taxon>Bacteria</taxon>
        <taxon>Pseudomonadati</taxon>
        <taxon>Bacteroidota</taxon>
        <taxon>Sphingobacteriia</taxon>
        <taxon>Sphingobacteriales</taxon>
        <taxon>Sphingobacteriaceae</taxon>
        <taxon>Sphingobacterium</taxon>
    </lineage>
</organism>
<evidence type="ECO:0000313" key="4">
    <source>
        <dbReference type="EMBL" id="SKB48163.1"/>
    </source>
</evidence>
<keyword evidence="2" id="KW-1133">Transmembrane helix</keyword>